<dbReference type="EMBL" id="JAGKQM010000006">
    <property type="protein sequence ID" value="KAH0920596.1"/>
    <property type="molecule type" value="Genomic_DNA"/>
</dbReference>
<evidence type="ECO:0000313" key="2">
    <source>
        <dbReference type="Proteomes" id="UP000824890"/>
    </source>
</evidence>
<comment type="caution">
    <text evidence="1">The sequence shown here is derived from an EMBL/GenBank/DDBJ whole genome shotgun (WGS) entry which is preliminary data.</text>
</comment>
<gene>
    <name evidence="1" type="ORF">HID58_020614</name>
</gene>
<name>A0ABQ8CU13_BRANA</name>
<reference evidence="1 2" key="1">
    <citation type="submission" date="2021-05" db="EMBL/GenBank/DDBJ databases">
        <title>Genome Assembly of Synthetic Allotetraploid Brassica napus Reveals Homoeologous Exchanges between Subgenomes.</title>
        <authorList>
            <person name="Davis J.T."/>
        </authorList>
    </citation>
    <scope>NUCLEOTIDE SEQUENCE [LARGE SCALE GENOMIC DNA]</scope>
    <source>
        <strain evidence="2">cv. Da-Ae</strain>
        <tissue evidence="1">Seedling</tissue>
    </source>
</reference>
<proteinExistence type="predicted"/>
<protein>
    <submittedName>
        <fullName evidence="1">Uncharacterized protein</fullName>
    </submittedName>
</protein>
<evidence type="ECO:0000313" key="1">
    <source>
        <dbReference type="EMBL" id="KAH0920596.1"/>
    </source>
</evidence>
<dbReference type="PANTHER" id="PTHR31509">
    <property type="entry name" value="BPS1-LIKE PROTEIN"/>
    <property type="match status" value="1"/>
</dbReference>
<keyword evidence="2" id="KW-1185">Reference proteome</keyword>
<accession>A0ABQ8CU13</accession>
<organism evidence="1 2">
    <name type="scientific">Brassica napus</name>
    <name type="common">Rape</name>
    <dbReference type="NCBI Taxonomy" id="3708"/>
    <lineage>
        <taxon>Eukaryota</taxon>
        <taxon>Viridiplantae</taxon>
        <taxon>Streptophyta</taxon>
        <taxon>Embryophyta</taxon>
        <taxon>Tracheophyta</taxon>
        <taxon>Spermatophyta</taxon>
        <taxon>Magnoliopsida</taxon>
        <taxon>eudicotyledons</taxon>
        <taxon>Gunneridae</taxon>
        <taxon>Pentapetalae</taxon>
        <taxon>rosids</taxon>
        <taxon>malvids</taxon>
        <taxon>Brassicales</taxon>
        <taxon>Brassicaceae</taxon>
        <taxon>Brassiceae</taxon>
        <taxon>Brassica</taxon>
    </lineage>
</organism>
<sequence length="119" mass="13454">MMVHSIDSGYLHRMFFSCGNPFKALFPKKNNACMFSHLVSLLNNFETSLRVSIAELVPKDDDKNAMHSLCEIHQCISTLMTTDVDLPVSDMEESMYADISSKLLEVCNAFTSELARLNR</sequence>
<dbReference type="Proteomes" id="UP000824890">
    <property type="component" value="Unassembled WGS sequence"/>
</dbReference>